<feature type="domain" description="HTH cro/C1-type" evidence="6">
    <location>
        <begin position="6"/>
        <end position="49"/>
    </location>
</feature>
<dbReference type="Gene3D" id="1.10.260.40">
    <property type="entry name" value="lambda repressor-like DNA-binding domains"/>
    <property type="match status" value="1"/>
</dbReference>
<dbReference type="InterPro" id="IPR001387">
    <property type="entry name" value="Cro/C1-type_HTH"/>
</dbReference>
<protein>
    <submittedName>
        <fullName evidence="7">Transcriptional regulator</fullName>
    </submittedName>
</protein>
<feature type="compositionally biased region" description="Polar residues" evidence="4">
    <location>
        <begin position="339"/>
        <end position="349"/>
    </location>
</feature>
<name>A0A212JVA6_9PROT</name>
<dbReference type="EMBL" id="FLUO01000001">
    <property type="protein sequence ID" value="SBW03389.1"/>
    <property type="molecule type" value="Genomic_DNA"/>
</dbReference>
<dbReference type="InterPro" id="IPR000843">
    <property type="entry name" value="HTH_LacI"/>
</dbReference>
<feature type="region of interest" description="Disordered" evidence="4">
    <location>
        <begin position="330"/>
        <end position="358"/>
    </location>
</feature>
<feature type="domain" description="HTH lacI-type" evidence="5">
    <location>
        <begin position="5"/>
        <end position="59"/>
    </location>
</feature>
<evidence type="ECO:0000256" key="3">
    <source>
        <dbReference type="ARBA" id="ARBA00023163"/>
    </source>
</evidence>
<dbReference type="AlphaFoldDB" id="A0A212JVA6"/>
<dbReference type="Pfam" id="PF00356">
    <property type="entry name" value="LacI"/>
    <property type="match status" value="1"/>
</dbReference>
<evidence type="ECO:0000256" key="4">
    <source>
        <dbReference type="SAM" id="MobiDB-lite"/>
    </source>
</evidence>
<dbReference type="PROSITE" id="PS00356">
    <property type="entry name" value="HTH_LACI_1"/>
    <property type="match status" value="1"/>
</dbReference>
<sequence>MHRRATIREVAERAGVSVATVSRVVNGAGGVAAETADRVRAAIADLAYRPNDVGRSLKTANSRLIGVVLPTLGNPVFADAVDGIAEGIAAGGYSLVLATTDYRRETERRRIETLLRYRVDGMILTVADAAASESLDLLDRTGVPYVLIYNPPGSHGRATVTVDNAAAGRSVAELLLGHGHRRLGMLAGHLADSDRARARFRGFSEAAAEHGAAPPLLCEVAFTALNLEPVLAPLYAAPNPPTAWFCSNDMVAIAAIGALAGLGLDVPADVGLVGFDGIAIGGLIHPTLATVVQPSRELGRTAARQLLRHLRGEGLMRSAILPHILRHGKSVGPAAKHSPTASPASNPRTLSPHKDIAP</sequence>
<dbReference type="PROSITE" id="PS50932">
    <property type="entry name" value="HTH_LACI_2"/>
    <property type="match status" value="1"/>
</dbReference>
<evidence type="ECO:0000256" key="2">
    <source>
        <dbReference type="ARBA" id="ARBA00023125"/>
    </source>
</evidence>
<reference evidence="7" key="1">
    <citation type="submission" date="2016-04" db="EMBL/GenBank/DDBJ databases">
        <authorList>
            <person name="Evans L.H."/>
            <person name="Alamgir A."/>
            <person name="Owens N."/>
            <person name="Weber N.D."/>
            <person name="Virtaneva K."/>
            <person name="Barbian K."/>
            <person name="Babar A."/>
            <person name="Rosenke K."/>
        </authorList>
    </citation>
    <scope>NUCLEOTIDE SEQUENCE</scope>
    <source>
        <strain evidence="7">86</strain>
    </source>
</reference>
<accession>A0A212JVA6</accession>
<evidence type="ECO:0000259" key="6">
    <source>
        <dbReference type="PROSITE" id="PS50943"/>
    </source>
</evidence>
<dbReference type="Gene3D" id="3.40.50.2300">
    <property type="match status" value="2"/>
</dbReference>
<dbReference type="InterPro" id="IPR046335">
    <property type="entry name" value="LacI/GalR-like_sensor"/>
</dbReference>
<keyword evidence="2" id="KW-0238">DNA-binding</keyword>
<dbReference type="PANTHER" id="PTHR30146">
    <property type="entry name" value="LACI-RELATED TRANSCRIPTIONAL REPRESSOR"/>
    <property type="match status" value="1"/>
</dbReference>
<dbReference type="GO" id="GO:0003700">
    <property type="term" value="F:DNA-binding transcription factor activity"/>
    <property type="evidence" value="ECO:0007669"/>
    <property type="project" value="TreeGrafter"/>
</dbReference>
<keyword evidence="3" id="KW-0804">Transcription</keyword>
<keyword evidence="1" id="KW-0805">Transcription regulation</keyword>
<evidence type="ECO:0000313" key="7">
    <source>
        <dbReference type="EMBL" id="SBW03389.1"/>
    </source>
</evidence>
<proteinExistence type="predicted"/>
<dbReference type="InterPro" id="IPR010982">
    <property type="entry name" value="Lambda_DNA-bd_dom_sf"/>
</dbReference>
<dbReference type="GO" id="GO:0000976">
    <property type="term" value="F:transcription cis-regulatory region binding"/>
    <property type="evidence" value="ECO:0007669"/>
    <property type="project" value="TreeGrafter"/>
</dbReference>
<dbReference type="PANTHER" id="PTHR30146:SF138">
    <property type="entry name" value="TRANSCRIPTIONAL REGULATORY PROTEIN"/>
    <property type="match status" value="1"/>
</dbReference>
<dbReference type="Pfam" id="PF13377">
    <property type="entry name" value="Peripla_BP_3"/>
    <property type="match status" value="1"/>
</dbReference>
<dbReference type="PROSITE" id="PS50943">
    <property type="entry name" value="HTH_CROC1"/>
    <property type="match status" value="1"/>
</dbReference>
<organism evidence="7">
    <name type="scientific">uncultured Alphaproteobacteria bacterium</name>
    <dbReference type="NCBI Taxonomy" id="91750"/>
    <lineage>
        <taxon>Bacteria</taxon>
        <taxon>Pseudomonadati</taxon>
        <taxon>Pseudomonadota</taxon>
        <taxon>Alphaproteobacteria</taxon>
        <taxon>environmental samples</taxon>
    </lineage>
</organism>
<dbReference type="PRINTS" id="PR00036">
    <property type="entry name" value="HTHLACI"/>
</dbReference>
<dbReference type="SMART" id="SM00354">
    <property type="entry name" value="HTH_LACI"/>
    <property type="match status" value="1"/>
</dbReference>
<gene>
    <name evidence="7" type="primary">lacI</name>
    <name evidence="7" type="ORF">KL86APRO_11718</name>
</gene>
<dbReference type="CDD" id="cd01392">
    <property type="entry name" value="HTH_LacI"/>
    <property type="match status" value="1"/>
</dbReference>
<evidence type="ECO:0000259" key="5">
    <source>
        <dbReference type="PROSITE" id="PS50932"/>
    </source>
</evidence>
<evidence type="ECO:0000256" key="1">
    <source>
        <dbReference type="ARBA" id="ARBA00023015"/>
    </source>
</evidence>
<dbReference type="SUPFAM" id="SSF47413">
    <property type="entry name" value="lambda repressor-like DNA-binding domains"/>
    <property type="match status" value="1"/>
</dbReference>
<dbReference type="SUPFAM" id="SSF53822">
    <property type="entry name" value="Periplasmic binding protein-like I"/>
    <property type="match status" value="1"/>
</dbReference>
<dbReference type="InterPro" id="IPR028082">
    <property type="entry name" value="Peripla_BP_I"/>
</dbReference>